<protein>
    <submittedName>
        <fullName evidence="1">Uncharacterized protein</fullName>
    </submittedName>
</protein>
<name>A0ACB9XV32_CHAAC</name>
<reference evidence="1" key="1">
    <citation type="submission" date="2022-05" db="EMBL/GenBank/DDBJ databases">
        <title>Chromosome-level genome of Chaenocephalus aceratus.</title>
        <authorList>
            <person name="Park H."/>
        </authorList>
    </citation>
    <scope>NUCLEOTIDE SEQUENCE</scope>
    <source>
        <strain evidence="1">KU_202001</strain>
    </source>
</reference>
<sequence length="102" mass="11159">MASKYVGLFVLFQLLALNVVSQISAFPTPTASVDDKTVYNRQLTEERPLQEQIAEADSVKAAVQSAESKRPSASKDGESDQDLDDFTVLKSLAEGQKSKEDH</sequence>
<evidence type="ECO:0000313" key="1">
    <source>
        <dbReference type="EMBL" id="KAI4831099.1"/>
    </source>
</evidence>
<gene>
    <name evidence="1" type="ORF">KUCAC02_002696</name>
</gene>
<evidence type="ECO:0000313" key="2">
    <source>
        <dbReference type="Proteomes" id="UP001057452"/>
    </source>
</evidence>
<dbReference type="EMBL" id="CM043787">
    <property type="protein sequence ID" value="KAI4831099.1"/>
    <property type="molecule type" value="Genomic_DNA"/>
</dbReference>
<organism evidence="1 2">
    <name type="scientific">Chaenocephalus aceratus</name>
    <name type="common">Blackfin icefish</name>
    <name type="synonym">Chaenichthys aceratus</name>
    <dbReference type="NCBI Taxonomy" id="36190"/>
    <lineage>
        <taxon>Eukaryota</taxon>
        <taxon>Metazoa</taxon>
        <taxon>Chordata</taxon>
        <taxon>Craniata</taxon>
        <taxon>Vertebrata</taxon>
        <taxon>Euteleostomi</taxon>
        <taxon>Actinopterygii</taxon>
        <taxon>Neopterygii</taxon>
        <taxon>Teleostei</taxon>
        <taxon>Neoteleostei</taxon>
        <taxon>Acanthomorphata</taxon>
        <taxon>Eupercaria</taxon>
        <taxon>Perciformes</taxon>
        <taxon>Notothenioidei</taxon>
        <taxon>Channichthyidae</taxon>
        <taxon>Chaenocephalus</taxon>
    </lineage>
</organism>
<comment type="caution">
    <text evidence="1">The sequence shown here is derived from an EMBL/GenBank/DDBJ whole genome shotgun (WGS) entry which is preliminary data.</text>
</comment>
<accession>A0ACB9XV32</accession>
<dbReference type="Proteomes" id="UP001057452">
    <property type="component" value="Chromosome 3"/>
</dbReference>
<keyword evidence="2" id="KW-1185">Reference proteome</keyword>
<proteinExistence type="predicted"/>